<dbReference type="InterPro" id="IPR003593">
    <property type="entry name" value="AAA+_ATPase"/>
</dbReference>
<evidence type="ECO:0000313" key="6">
    <source>
        <dbReference type="Proteomes" id="UP000250462"/>
    </source>
</evidence>
<dbReference type="PANTHER" id="PTHR43158:SF5">
    <property type="entry name" value="ABC TRANSPORTER, ATP-BINDING PROTEIN"/>
    <property type="match status" value="1"/>
</dbReference>
<dbReference type="Gene3D" id="3.40.50.300">
    <property type="entry name" value="P-loop containing nucleotide triphosphate hydrolases"/>
    <property type="match status" value="1"/>
</dbReference>
<dbReference type="GO" id="GO:0016887">
    <property type="term" value="F:ATP hydrolysis activity"/>
    <property type="evidence" value="ECO:0007669"/>
    <property type="project" value="InterPro"/>
</dbReference>
<dbReference type="CDD" id="cd03230">
    <property type="entry name" value="ABC_DR_subfamily_A"/>
    <property type="match status" value="1"/>
</dbReference>
<accession>A0A329QME2</accession>
<organism evidence="5 6">
    <name type="scientific">Phytoactinopolyspora halophila</name>
    <dbReference type="NCBI Taxonomy" id="1981511"/>
    <lineage>
        <taxon>Bacteria</taxon>
        <taxon>Bacillati</taxon>
        <taxon>Actinomycetota</taxon>
        <taxon>Actinomycetes</taxon>
        <taxon>Jiangellales</taxon>
        <taxon>Jiangellaceae</taxon>
        <taxon>Phytoactinopolyspora</taxon>
    </lineage>
</organism>
<evidence type="ECO:0000256" key="3">
    <source>
        <dbReference type="SAM" id="MobiDB-lite"/>
    </source>
</evidence>
<evidence type="ECO:0000256" key="2">
    <source>
        <dbReference type="ARBA" id="ARBA00022840"/>
    </source>
</evidence>
<reference evidence="5 6" key="1">
    <citation type="submission" date="2018-06" db="EMBL/GenBank/DDBJ databases">
        <title>Phytoactinopolyspora halophila sp. nov., a novel halophilic actinomycete isolated from a saline soil in China.</title>
        <authorList>
            <person name="Tang S.-K."/>
        </authorList>
    </citation>
    <scope>NUCLEOTIDE SEQUENCE [LARGE SCALE GENOMIC DNA]</scope>
    <source>
        <strain evidence="5 6">YIM 96934</strain>
    </source>
</reference>
<comment type="caution">
    <text evidence="5">The sequence shown here is derived from an EMBL/GenBank/DDBJ whole genome shotgun (WGS) entry which is preliminary data.</text>
</comment>
<sequence>MSSRSSATQTATSSAYAKRAVDRADRTAERPTKPPGISRLQDRVGATTEIPIRRPVGVKIATTRFGIHHYRRGPARRDTLAVCTHSGKHEETRSVTHIVEIADVTKRYGDANAVNQLTVTVDQPGIHGLLGRNGAGKTTLMKLVAGHLKPTSGEVRINGEACSPQRMSRSVSFVESRASQFNMGASSLLRAAHQLHNDFDDEFARTMLSKFELDPKKKYKRLSFGMQTMVSTIIGLAINTDVVMLDEPSLGFDVVMRRRFIDLLRESLDRHPRIILVSTHQMDDIARVADHLLVIDAGTLRARAPMSDIASQFASADDYFLSVLEGSTDE</sequence>
<keyword evidence="2" id="KW-0067">ATP-binding</keyword>
<dbReference type="InterPro" id="IPR003439">
    <property type="entry name" value="ABC_transporter-like_ATP-bd"/>
</dbReference>
<dbReference type="SUPFAM" id="SSF52540">
    <property type="entry name" value="P-loop containing nucleoside triphosphate hydrolases"/>
    <property type="match status" value="1"/>
</dbReference>
<dbReference type="AlphaFoldDB" id="A0A329QME2"/>
<dbReference type="Pfam" id="PF00005">
    <property type="entry name" value="ABC_tran"/>
    <property type="match status" value="1"/>
</dbReference>
<name>A0A329QME2_9ACTN</name>
<dbReference type="Proteomes" id="UP000250462">
    <property type="component" value="Unassembled WGS sequence"/>
</dbReference>
<dbReference type="PROSITE" id="PS50893">
    <property type="entry name" value="ABC_TRANSPORTER_2"/>
    <property type="match status" value="1"/>
</dbReference>
<keyword evidence="1" id="KW-0547">Nucleotide-binding</keyword>
<dbReference type="SMART" id="SM00382">
    <property type="entry name" value="AAA"/>
    <property type="match status" value="1"/>
</dbReference>
<feature type="region of interest" description="Disordered" evidence="3">
    <location>
        <begin position="1"/>
        <end position="46"/>
    </location>
</feature>
<proteinExistence type="predicted"/>
<feature type="compositionally biased region" description="Basic and acidic residues" evidence="3">
    <location>
        <begin position="19"/>
        <end position="32"/>
    </location>
</feature>
<dbReference type="EMBL" id="QMIG01000015">
    <property type="protein sequence ID" value="RAW12522.1"/>
    <property type="molecule type" value="Genomic_DNA"/>
</dbReference>
<evidence type="ECO:0000259" key="4">
    <source>
        <dbReference type="PROSITE" id="PS50893"/>
    </source>
</evidence>
<feature type="domain" description="ABC transporter" evidence="4">
    <location>
        <begin position="99"/>
        <end position="322"/>
    </location>
</feature>
<protein>
    <recommendedName>
        <fullName evidence="4">ABC transporter domain-containing protein</fullName>
    </recommendedName>
</protein>
<evidence type="ECO:0000256" key="1">
    <source>
        <dbReference type="ARBA" id="ARBA00022741"/>
    </source>
</evidence>
<gene>
    <name evidence="5" type="ORF">DPM12_14080</name>
</gene>
<keyword evidence="6" id="KW-1185">Reference proteome</keyword>
<dbReference type="PANTHER" id="PTHR43158">
    <property type="entry name" value="SKFA PEPTIDE EXPORT ATP-BINDING PROTEIN SKFE"/>
    <property type="match status" value="1"/>
</dbReference>
<evidence type="ECO:0000313" key="5">
    <source>
        <dbReference type="EMBL" id="RAW12522.1"/>
    </source>
</evidence>
<dbReference type="GO" id="GO:0005524">
    <property type="term" value="F:ATP binding"/>
    <property type="evidence" value="ECO:0007669"/>
    <property type="project" value="UniProtKB-KW"/>
</dbReference>
<dbReference type="InterPro" id="IPR027417">
    <property type="entry name" value="P-loop_NTPase"/>
</dbReference>
<feature type="compositionally biased region" description="Low complexity" evidence="3">
    <location>
        <begin position="1"/>
        <end position="15"/>
    </location>
</feature>